<comment type="caution">
    <text evidence="2">The sequence shown here is derived from an EMBL/GenBank/DDBJ whole genome shotgun (WGS) entry which is preliminary data.</text>
</comment>
<proteinExistence type="predicted"/>
<dbReference type="Proteomes" id="UP001501747">
    <property type="component" value="Unassembled WGS sequence"/>
</dbReference>
<evidence type="ECO:0000313" key="2">
    <source>
        <dbReference type="EMBL" id="GAA4011461.1"/>
    </source>
</evidence>
<organism evidence="2 3">
    <name type="scientific">Allokutzneria multivorans</name>
    <dbReference type="NCBI Taxonomy" id="1142134"/>
    <lineage>
        <taxon>Bacteria</taxon>
        <taxon>Bacillati</taxon>
        <taxon>Actinomycetota</taxon>
        <taxon>Actinomycetes</taxon>
        <taxon>Pseudonocardiales</taxon>
        <taxon>Pseudonocardiaceae</taxon>
        <taxon>Allokutzneria</taxon>
    </lineage>
</organism>
<sequence>MTVEKDPQMPAWAVWVARVISVVIVVPLTFLWELLKAAGRVLIVRPAEFLGRWLFAPLGRYVLRPIGVFLRAVWDVLARALRVVALPIGRVLRQVLAIVIITPVAWLAKYLVVVPLSWLWRFALAPAGRLFGAACAWAYERVALPLWRFFHRFVFSPLWRGTRAVLRVVVVAPARWVRDTVITPVRLAGRRLRQHIGSALFGRRPS</sequence>
<evidence type="ECO:0008006" key="4">
    <source>
        <dbReference type="Google" id="ProtNLM"/>
    </source>
</evidence>
<reference evidence="3" key="1">
    <citation type="journal article" date="2019" name="Int. J. Syst. Evol. Microbiol.">
        <title>The Global Catalogue of Microorganisms (GCM) 10K type strain sequencing project: providing services to taxonomists for standard genome sequencing and annotation.</title>
        <authorList>
            <consortium name="The Broad Institute Genomics Platform"/>
            <consortium name="The Broad Institute Genome Sequencing Center for Infectious Disease"/>
            <person name="Wu L."/>
            <person name="Ma J."/>
        </authorList>
    </citation>
    <scope>NUCLEOTIDE SEQUENCE [LARGE SCALE GENOMIC DNA]</scope>
    <source>
        <strain evidence="3">JCM 17342</strain>
    </source>
</reference>
<feature type="transmembrane region" description="Helical" evidence="1">
    <location>
        <begin position="91"/>
        <end position="112"/>
    </location>
</feature>
<keyword evidence="1" id="KW-1133">Transmembrane helix</keyword>
<accession>A0ABP7SGS4</accession>
<dbReference type="RefSeq" id="WP_344876446.1">
    <property type="nucleotide sequence ID" value="NZ_BAABAL010000013.1"/>
</dbReference>
<keyword evidence="1" id="KW-0472">Membrane</keyword>
<evidence type="ECO:0000313" key="3">
    <source>
        <dbReference type="Proteomes" id="UP001501747"/>
    </source>
</evidence>
<protein>
    <recommendedName>
        <fullName evidence="4">YggT family protein</fullName>
    </recommendedName>
</protein>
<feature type="transmembrane region" description="Helical" evidence="1">
    <location>
        <begin position="12"/>
        <end position="35"/>
    </location>
</feature>
<keyword evidence="1" id="KW-0812">Transmembrane</keyword>
<keyword evidence="3" id="KW-1185">Reference proteome</keyword>
<evidence type="ECO:0000256" key="1">
    <source>
        <dbReference type="SAM" id="Phobius"/>
    </source>
</evidence>
<dbReference type="EMBL" id="BAABAL010000013">
    <property type="protein sequence ID" value="GAA4011461.1"/>
    <property type="molecule type" value="Genomic_DNA"/>
</dbReference>
<gene>
    <name evidence="2" type="ORF">GCM10022247_37350</name>
</gene>
<name>A0ABP7SGS4_9PSEU</name>